<evidence type="ECO:0000256" key="3">
    <source>
        <dbReference type="ARBA" id="ARBA00022884"/>
    </source>
</evidence>
<dbReference type="EMBL" id="CP036434">
    <property type="protein sequence ID" value="QDV08403.1"/>
    <property type="molecule type" value="Genomic_DNA"/>
</dbReference>
<keyword evidence="4 6" id="KW-0689">Ribosomal protein</keyword>
<dbReference type="Proteomes" id="UP000320390">
    <property type="component" value="Chromosome"/>
</dbReference>
<dbReference type="GO" id="GO:0022625">
    <property type="term" value="C:cytosolic large ribosomal subunit"/>
    <property type="evidence" value="ECO:0007669"/>
    <property type="project" value="UniProtKB-UniRule"/>
</dbReference>
<comment type="subunit">
    <text evidence="6">Part of the 50S ribosomal subunit.</text>
</comment>
<dbReference type="PANTHER" id="PTHR11655">
    <property type="entry name" value="60S/50S RIBOSOMAL PROTEIN L6/L9"/>
    <property type="match status" value="1"/>
</dbReference>
<dbReference type="GO" id="GO:0002181">
    <property type="term" value="P:cytoplasmic translation"/>
    <property type="evidence" value="ECO:0007669"/>
    <property type="project" value="TreeGrafter"/>
</dbReference>
<dbReference type="GO" id="GO:0019843">
    <property type="term" value="F:rRNA binding"/>
    <property type="evidence" value="ECO:0007669"/>
    <property type="project" value="UniProtKB-UniRule"/>
</dbReference>
<evidence type="ECO:0000313" key="10">
    <source>
        <dbReference type="EMBL" id="QDV08403.1"/>
    </source>
</evidence>
<accession>A0A518EWD4</accession>
<comment type="function">
    <text evidence="6 8">This protein binds to the 23S rRNA, and is important in its secondary structure. It is located near the subunit interface in the base of the L7/L12 stalk, and near the tRNA binding site of the peptidyltransferase center.</text>
</comment>
<dbReference type="PANTHER" id="PTHR11655:SF14">
    <property type="entry name" value="LARGE RIBOSOMAL SUBUNIT PROTEIN UL6M"/>
    <property type="match status" value="1"/>
</dbReference>
<dbReference type="InterPro" id="IPR019906">
    <property type="entry name" value="Ribosomal_uL6_bac-type"/>
</dbReference>
<sequence length="181" mass="19330">MSRIGKAAITIPSGVQVDLKGREVNVKGPKGSLSMTLRPEVEFNVEGNEASVSLNGSGAPRAARAYHGMTRALVANMVQGVTQGYSRKLEIVGVGWNAKAQGDKVVLNIGFCHDVPKQMPQGVTVECPNPTTIVLTGIDKQVVGQVAAEIRKVRPPEPYKGKGIRYEGEYIKRKAGKSFGS</sequence>
<dbReference type="InterPro" id="IPR000702">
    <property type="entry name" value="Ribosomal_uL6-like"/>
</dbReference>
<dbReference type="Pfam" id="PF00347">
    <property type="entry name" value="Ribosomal_L6"/>
    <property type="match status" value="2"/>
</dbReference>
<dbReference type="FunFam" id="3.90.930.12:FF:000001">
    <property type="entry name" value="50S ribosomal protein L6"/>
    <property type="match status" value="1"/>
</dbReference>
<evidence type="ECO:0000313" key="11">
    <source>
        <dbReference type="Proteomes" id="UP000320390"/>
    </source>
</evidence>
<evidence type="ECO:0000256" key="4">
    <source>
        <dbReference type="ARBA" id="ARBA00022980"/>
    </source>
</evidence>
<protein>
    <recommendedName>
        <fullName evidence="6">Large ribosomal subunit protein uL6</fullName>
    </recommendedName>
</protein>
<organism evidence="10 11">
    <name type="scientific">Saltatorellus ferox</name>
    <dbReference type="NCBI Taxonomy" id="2528018"/>
    <lineage>
        <taxon>Bacteria</taxon>
        <taxon>Pseudomonadati</taxon>
        <taxon>Planctomycetota</taxon>
        <taxon>Planctomycetia</taxon>
        <taxon>Planctomycetia incertae sedis</taxon>
        <taxon>Saltatorellus</taxon>
    </lineage>
</organism>
<keyword evidence="11" id="KW-1185">Reference proteome</keyword>
<dbReference type="RefSeq" id="WP_145201002.1">
    <property type="nucleotide sequence ID" value="NZ_CP036434.1"/>
</dbReference>
<dbReference type="GO" id="GO:0003735">
    <property type="term" value="F:structural constituent of ribosome"/>
    <property type="evidence" value="ECO:0007669"/>
    <property type="project" value="UniProtKB-UniRule"/>
</dbReference>
<dbReference type="InterPro" id="IPR020040">
    <property type="entry name" value="Ribosomal_uL6_a/b-dom"/>
</dbReference>
<dbReference type="NCBIfam" id="TIGR03654">
    <property type="entry name" value="L6_bact"/>
    <property type="match status" value="1"/>
</dbReference>
<evidence type="ECO:0000256" key="2">
    <source>
        <dbReference type="ARBA" id="ARBA00022730"/>
    </source>
</evidence>
<reference evidence="10 11" key="1">
    <citation type="submission" date="2019-02" db="EMBL/GenBank/DDBJ databases">
        <title>Deep-cultivation of Planctomycetes and their phenomic and genomic characterization uncovers novel biology.</title>
        <authorList>
            <person name="Wiegand S."/>
            <person name="Jogler M."/>
            <person name="Boedeker C."/>
            <person name="Pinto D."/>
            <person name="Vollmers J."/>
            <person name="Rivas-Marin E."/>
            <person name="Kohn T."/>
            <person name="Peeters S.H."/>
            <person name="Heuer A."/>
            <person name="Rast P."/>
            <person name="Oberbeckmann S."/>
            <person name="Bunk B."/>
            <person name="Jeske O."/>
            <person name="Meyerdierks A."/>
            <person name="Storesund J.E."/>
            <person name="Kallscheuer N."/>
            <person name="Luecker S."/>
            <person name="Lage O.M."/>
            <person name="Pohl T."/>
            <person name="Merkel B.J."/>
            <person name="Hornburger P."/>
            <person name="Mueller R.-W."/>
            <person name="Bruemmer F."/>
            <person name="Labrenz M."/>
            <person name="Spormann A.M."/>
            <person name="Op den Camp H."/>
            <person name="Overmann J."/>
            <person name="Amann R."/>
            <person name="Jetten M.S.M."/>
            <person name="Mascher T."/>
            <person name="Medema M.H."/>
            <person name="Devos D.P."/>
            <person name="Kaster A.-K."/>
            <person name="Ovreas L."/>
            <person name="Rohde M."/>
            <person name="Galperin M.Y."/>
            <person name="Jogler C."/>
        </authorList>
    </citation>
    <scope>NUCLEOTIDE SEQUENCE [LARGE SCALE GENOMIC DNA]</scope>
    <source>
        <strain evidence="10 11">Poly30</strain>
    </source>
</reference>
<dbReference type="PROSITE" id="PS00525">
    <property type="entry name" value="RIBOSOMAL_L6_1"/>
    <property type="match status" value="1"/>
</dbReference>
<keyword evidence="5 6" id="KW-0687">Ribonucleoprotein</keyword>
<evidence type="ECO:0000256" key="6">
    <source>
        <dbReference type="HAMAP-Rule" id="MF_01365"/>
    </source>
</evidence>
<dbReference type="PIRSF" id="PIRSF002162">
    <property type="entry name" value="Ribosomal_L6"/>
    <property type="match status" value="1"/>
</dbReference>
<feature type="domain" description="Large ribosomal subunit protein uL6 alpha-beta" evidence="9">
    <location>
        <begin position="11"/>
        <end position="84"/>
    </location>
</feature>
<dbReference type="OrthoDB" id="9805007at2"/>
<evidence type="ECO:0000259" key="9">
    <source>
        <dbReference type="Pfam" id="PF00347"/>
    </source>
</evidence>
<evidence type="ECO:0000256" key="7">
    <source>
        <dbReference type="RuleBase" id="RU003869"/>
    </source>
</evidence>
<comment type="similarity">
    <text evidence="1 6 7">Belongs to the universal ribosomal protein uL6 family.</text>
</comment>
<dbReference type="FunFam" id="3.90.930.12:FF:000002">
    <property type="entry name" value="50S ribosomal protein L6"/>
    <property type="match status" value="1"/>
</dbReference>
<dbReference type="AlphaFoldDB" id="A0A518EWD4"/>
<dbReference type="Gene3D" id="3.90.930.12">
    <property type="entry name" value="Ribosomal protein L6, alpha-beta domain"/>
    <property type="match status" value="2"/>
</dbReference>
<dbReference type="PRINTS" id="PR00059">
    <property type="entry name" value="RIBOSOMALL6"/>
</dbReference>
<dbReference type="HAMAP" id="MF_01365_B">
    <property type="entry name" value="Ribosomal_uL6_B"/>
    <property type="match status" value="1"/>
</dbReference>
<evidence type="ECO:0000256" key="5">
    <source>
        <dbReference type="ARBA" id="ARBA00023274"/>
    </source>
</evidence>
<gene>
    <name evidence="6 10" type="primary">rplF</name>
    <name evidence="10" type="ORF">Poly30_39460</name>
</gene>
<feature type="domain" description="Large ribosomal subunit protein uL6 alpha-beta" evidence="9">
    <location>
        <begin position="92"/>
        <end position="166"/>
    </location>
</feature>
<dbReference type="SUPFAM" id="SSF56053">
    <property type="entry name" value="Ribosomal protein L6"/>
    <property type="match status" value="2"/>
</dbReference>
<keyword evidence="3 6" id="KW-0694">RNA-binding</keyword>
<keyword evidence="2 6" id="KW-0699">rRNA-binding</keyword>
<evidence type="ECO:0000256" key="1">
    <source>
        <dbReference type="ARBA" id="ARBA00009356"/>
    </source>
</evidence>
<evidence type="ECO:0000256" key="8">
    <source>
        <dbReference type="RuleBase" id="RU003870"/>
    </source>
</evidence>
<name>A0A518EWD4_9BACT</name>
<dbReference type="InterPro" id="IPR036789">
    <property type="entry name" value="Ribosomal_uL6-like_a/b-dom_sf"/>
</dbReference>
<dbReference type="InterPro" id="IPR002358">
    <property type="entry name" value="Ribosomal_uL6_CS"/>
</dbReference>
<proteinExistence type="inferred from homology"/>